<dbReference type="AlphaFoldDB" id="A0A5N7CGG2"/>
<dbReference type="Proteomes" id="UP000326877">
    <property type="component" value="Unassembled WGS sequence"/>
</dbReference>
<reference evidence="3 4" key="1">
    <citation type="submission" date="2019-04" db="EMBL/GenBank/DDBJ databases">
        <title>Aspergillus burnettii sp. nov., novel species from soil in southeast Queensland.</title>
        <authorList>
            <person name="Gilchrist C.L.M."/>
            <person name="Pitt J.I."/>
            <person name="Lange L."/>
            <person name="Lacey H.J."/>
            <person name="Vuong D."/>
            <person name="Midgley D.J."/>
            <person name="Greenfield P."/>
            <person name="Bradbury M."/>
            <person name="Lacey E."/>
            <person name="Busk P.K."/>
            <person name="Pilgaard B."/>
            <person name="Chooi Y.H."/>
            <person name="Piggott A.M."/>
        </authorList>
    </citation>
    <scope>NUCLEOTIDE SEQUENCE [LARGE SCALE GENOMIC DNA]</scope>
    <source>
        <strain evidence="3 4">FRR 5400</strain>
    </source>
</reference>
<evidence type="ECO:0000313" key="2">
    <source>
        <dbReference type="EMBL" id="KAE8392603.1"/>
    </source>
</evidence>
<accession>A0A8H6AEB8</accession>
<evidence type="ECO:0000256" key="1">
    <source>
        <dbReference type="SAM" id="MobiDB-lite"/>
    </source>
</evidence>
<accession>A0A5N7CGG2</accession>
<gene>
    <name evidence="2" type="ORF">BDV23DRAFT_150689</name>
    <name evidence="3" type="ORF">ETB97_004021</name>
</gene>
<dbReference type="EMBL" id="ML735235">
    <property type="protein sequence ID" value="KAE8392603.1"/>
    <property type="molecule type" value="Genomic_DNA"/>
</dbReference>
<feature type="region of interest" description="Disordered" evidence="1">
    <location>
        <begin position="1"/>
        <end position="54"/>
    </location>
</feature>
<feature type="compositionally biased region" description="Polar residues" evidence="1">
    <location>
        <begin position="37"/>
        <end position="48"/>
    </location>
</feature>
<dbReference type="Proteomes" id="UP000541154">
    <property type="component" value="Unassembled WGS sequence"/>
</dbReference>
<dbReference type="EMBL" id="SPNV01000002">
    <property type="protein sequence ID" value="KAF5867101.1"/>
    <property type="molecule type" value="Genomic_DNA"/>
</dbReference>
<evidence type="ECO:0000313" key="4">
    <source>
        <dbReference type="Proteomes" id="UP000541154"/>
    </source>
</evidence>
<proteinExistence type="predicted"/>
<dbReference type="OrthoDB" id="5194044at2759"/>
<organism evidence="2">
    <name type="scientific">Petromyces alliaceus</name>
    <name type="common">Aspergillus alliaceus</name>
    <dbReference type="NCBI Taxonomy" id="209559"/>
    <lineage>
        <taxon>Eukaryota</taxon>
        <taxon>Fungi</taxon>
        <taxon>Dikarya</taxon>
        <taxon>Ascomycota</taxon>
        <taxon>Pezizomycotina</taxon>
        <taxon>Eurotiomycetes</taxon>
        <taxon>Eurotiomycetidae</taxon>
        <taxon>Eurotiales</taxon>
        <taxon>Aspergillaceae</taxon>
        <taxon>Aspergillus</taxon>
        <taxon>Aspergillus subgen. Circumdati</taxon>
    </lineage>
</organism>
<feature type="compositionally biased region" description="Basic and acidic residues" evidence="1">
    <location>
        <begin position="1"/>
        <end position="11"/>
    </location>
</feature>
<name>A0A5N7CGG2_PETAA</name>
<protein>
    <submittedName>
        <fullName evidence="2">Uncharacterized protein</fullName>
    </submittedName>
</protein>
<keyword evidence="4" id="KW-1185">Reference proteome</keyword>
<evidence type="ECO:0000313" key="3">
    <source>
        <dbReference type="EMBL" id="KAF5867101.1"/>
    </source>
</evidence>
<sequence>MALTADDERSDTAPPTALGSLKSVPTAADIEPPEQLPTPSENLQSPQKSEPEEHTVAAIATVSTATTTTASTATTTAPASAGYQCCPGYKFHPRCFSVGPYVGVNPTSVGCHQAPGFPGECVCHGTNSPDPIAPTPYPIEYLEVNRSMAVSAGSSSTKLLYQVPYLVEEDRQFWVREPNGDYVLRTVKQIAEKQRAGHWANTCTGQPYFHCEPKRKIRYDPKDFNAVFEMSGLSHIEFHKRYQPF</sequence>
<reference evidence="2" key="2">
    <citation type="submission" date="2019-04" db="EMBL/GenBank/DDBJ databases">
        <title>Friends and foes A comparative genomics studyof 23 Aspergillus species from section Flavi.</title>
        <authorList>
            <consortium name="DOE Joint Genome Institute"/>
            <person name="Kjaerbolling I."/>
            <person name="Vesth T."/>
            <person name="Frisvad J.C."/>
            <person name="Nybo J.L."/>
            <person name="Theobald S."/>
            <person name="Kildgaard S."/>
            <person name="Isbrandt T."/>
            <person name="Kuo A."/>
            <person name="Sato A."/>
            <person name="Lyhne E.K."/>
            <person name="Kogle M.E."/>
            <person name="Wiebenga A."/>
            <person name="Kun R.S."/>
            <person name="Lubbers R.J."/>
            <person name="Makela M.R."/>
            <person name="Barry K."/>
            <person name="Chovatia M."/>
            <person name="Clum A."/>
            <person name="Daum C."/>
            <person name="Haridas S."/>
            <person name="He G."/>
            <person name="LaButti K."/>
            <person name="Lipzen A."/>
            <person name="Mondo S."/>
            <person name="Riley R."/>
            <person name="Salamov A."/>
            <person name="Simmons B.A."/>
            <person name="Magnuson J.K."/>
            <person name="Henrissat B."/>
            <person name="Mortensen U.H."/>
            <person name="Larsen T.O."/>
            <person name="Devries R.P."/>
            <person name="Grigoriev I.V."/>
            <person name="Machida M."/>
            <person name="Baker S.E."/>
            <person name="Andersen M.R."/>
        </authorList>
    </citation>
    <scope>NUCLEOTIDE SEQUENCE [LARGE SCALE GENOMIC DNA]</scope>
    <source>
        <strain evidence="2">IBT 14317</strain>
    </source>
</reference>